<organism evidence="2 3">
    <name type="scientific">Chitinivibrio alkaliphilus ACht1</name>
    <dbReference type="NCBI Taxonomy" id="1313304"/>
    <lineage>
        <taxon>Bacteria</taxon>
        <taxon>Pseudomonadati</taxon>
        <taxon>Fibrobacterota</taxon>
        <taxon>Chitinivibrionia</taxon>
        <taxon>Chitinivibrionales</taxon>
        <taxon>Chitinivibrionaceae</taxon>
        <taxon>Chitinivibrio</taxon>
    </lineage>
</organism>
<proteinExistence type="predicted"/>
<dbReference type="GO" id="GO:0004475">
    <property type="term" value="F:mannose-1-phosphate guanylyltransferase (GTP) activity"/>
    <property type="evidence" value="ECO:0007669"/>
    <property type="project" value="InterPro"/>
</dbReference>
<gene>
    <name evidence="2" type="ORF">CALK_0438</name>
</gene>
<dbReference type="InterPro" id="IPR029044">
    <property type="entry name" value="Nucleotide-diphossugar_trans"/>
</dbReference>
<name>U7D984_9BACT</name>
<dbReference type="SUPFAM" id="SSF53448">
    <property type="entry name" value="Nucleotide-diphospho-sugar transferases"/>
    <property type="match status" value="1"/>
</dbReference>
<dbReference type="RefSeq" id="WP_022635977.1">
    <property type="nucleotide sequence ID" value="NZ_ASJR01000003.1"/>
</dbReference>
<dbReference type="Proteomes" id="UP000017148">
    <property type="component" value="Unassembled WGS sequence"/>
</dbReference>
<dbReference type="InterPro" id="IPR005835">
    <property type="entry name" value="NTP_transferase_dom"/>
</dbReference>
<evidence type="ECO:0000313" key="3">
    <source>
        <dbReference type="Proteomes" id="UP000017148"/>
    </source>
</evidence>
<dbReference type="eggNOG" id="COG0836">
    <property type="taxonomic scope" value="Bacteria"/>
</dbReference>
<dbReference type="Pfam" id="PF00483">
    <property type="entry name" value="NTP_transferase"/>
    <property type="match status" value="1"/>
</dbReference>
<evidence type="ECO:0000313" key="2">
    <source>
        <dbReference type="EMBL" id="ERP38949.1"/>
    </source>
</evidence>
<dbReference type="EMBL" id="ASJR01000003">
    <property type="protein sequence ID" value="ERP38949.1"/>
    <property type="molecule type" value="Genomic_DNA"/>
</dbReference>
<sequence length="360" mass="39614">MNIVPVILAGGIGERFWPASRSSRPKQLLSLASDAPLIVDTLRRVVPLCEGGVRPVILTSRTLAPLFRTSLLKEYSFDILAEPVGKNTAPAIAAAAFFCRQTYGDAAVMAVVSADHAISPVQGFLDTAKYGAELAHQLKRLVVYGIPPTRPETGYGYLELGELREERGACRSYELRRFVEKPSMATAQQYVSSGEYLWNSGMFLWRTDVIIDQFRRIMPALYSAACALAEAEFSPHAMETFFHEAPSESIDYGILEKTDTICAISGCFSWDDLGSWTALERILPQDAHGNVQDGDTVFMDGCTNTLVSNSSSHPVAVIGMEDVTVVTEGDAVMVIAKKELPRLKEYLRKMKDAGFPREVF</sequence>
<reference evidence="2 3" key="1">
    <citation type="journal article" date="2013" name="Environ. Microbiol.">
        <title>Genome analysis of Chitinivibrio alkaliphilus gen. nov., sp. nov., a novel extremely haloalkaliphilic anaerobic chitinolytic bacterium from the candidate phylum Termite Group 3.</title>
        <authorList>
            <person name="Sorokin D.Y."/>
            <person name="Gumerov V.M."/>
            <person name="Rakitin A.L."/>
            <person name="Beletsky A.V."/>
            <person name="Damste J.S."/>
            <person name="Muyzer G."/>
            <person name="Mardanov A.V."/>
            <person name="Ravin N.V."/>
        </authorList>
    </citation>
    <scope>NUCLEOTIDE SEQUENCE [LARGE SCALE GENOMIC DNA]</scope>
    <source>
        <strain evidence="2 3">ACht1</strain>
    </source>
</reference>
<dbReference type="InterPro" id="IPR051161">
    <property type="entry name" value="Mannose-6P_isomerase_type2"/>
</dbReference>
<dbReference type="SUPFAM" id="SSF159283">
    <property type="entry name" value="Guanosine diphospho-D-mannose pyrophosphorylase/mannose-6-phosphate isomerase linker domain"/>
    <property type="match status" value="1"/>
</dbReference>
<dbReference type="PATRIC" id="fig|1313304.3.peg.420"/>
<keyword evidence="3" id="KW-1185">Reference proteome</keyword>
<dbReference type="OrthoDB" id="9806359at2"/>
<dbReference type="PANTHER" id="PTHR46390:SF1">
    <property type="entry name" value="MANNOSE-1-PHOSPHATE GUANYLYLTRANSFERASE"/>
    <property type="match status" value="1"/>
</dbReference>
<evidence type="ECO:0000259" key="1">
    <source>
        <dbReference type="Pfam" id="PF00483"/>
    </source>
</evidence>
<dbReference type="CDD" id="cd02509">
    <property type="entry name" value="GDP-M1P_Guanylyltransferase"/>
    <property type="match status" value="1"/>
</dbReference>
<dbReference type="STRING" id="1313304.CALK_0438"/>
<protein>
    <submittedName>
        <fullName evidence="2">Nucleotidyl transferase</fullName>
    </submittedName>
</protein>
<dbReference type="Gene3D" id="3.90.550.10">
    <property type="entry name" value="Spore Coat Polysaccharide Biosynthesis Protein SpsA, Chain A"/>
    <property type="match status" value="1"/>
</dbReference>
<dbReference type="AlphaFoldDB" id="U7D984"/>
<accession>U7D984</accession>
<dbReference type="PANTHER" id="PTHR46390">
    <property type="entry name" value="MANNOSE-1-PHOSPHATE GUANYLYLTRANSFERASE"/>
    <property type="match status" value="1"/>
</dbReference>
<dbReference type="InterPro" id="IPR049577">
    <property type="entry name" value="GMPP_N"/>
</dbReference>
<keyword evidence="2" id="KW-0808">Transferase</keyword>
<feature type="domain" description="Nucleotidyl transferase" evidence="1">
    <location>
        <begin position="5"/>
        <end position="285"/>
    </location>
</feature>
<dbReference type="GO" id="GO:0009298">
    <property type="term" value="P:GDP-mannose biosynthetic process"/>
    <property type="evidence" value="ECO:0007669"/>
    <property type="project" value="TreeGrafter"/>
</dbReference>
<comment type="caution">
    <text evidence="2">The sequence shown here is derived from an EMBL/GenBank/DDBJ whole genome shotgun (WGS) entry which is preliminary data.</text>
</comment>